<gene>
    <name evidence="1" type="ORF">OKIOD_LOCUS948</name>
</gene>
<name>A0ABN7RNW0_OIKDI</name>
<protein>
    <submittedName>
        <fullName evidence="1">Oidioi.mRNA.OKI2018_I69.PAR.g9390.t1.cds</fullName>
    </submittedName>
</protein>
<organism evidence="1 2">
    <name type="scientific">Oikopleura dioica</name>
    <name type="common">Tunicate</name>
    <dbReference type="NCBI Taxonomy" id="34765"/>
    <lineage>
        <taxon>Eukaryota</taxon>
        <taxon>Metazoa</taxon>
        <taxon>Chordata</taxon>
        <taxon>Tunicata</taxon>
        <taxon>Appendicularia</taxon>
        <taxon>Copelata</taxon>
        <taxon>Oikopleuridae</taxon>
        <taxon>Oikopleura</taxon>
    </lineage>
</organism>
<reference evidence="1 2" key="1">
    <citation type="submission" date="2021-04" db="EMBL/GenBank/DDBJ databases">
        <authorList>
            <person name="Bliznina A."/>
        </authorList>
    </citation>
    <scope>NUCLEOTIDE SEQUENCE [LARGE SCALE GENOMIC DNA]</scope>
</reference>
<dbReference type="EMBL" id="OU015568">
    <property type="protein sequence ID" value="CAG5079834.1"/>
    <property type="molecule type" value="Genomic_DNA"/>
</dbReference>
<evidence type="ECO:0000313" key="2">
    <source>
        <dbReference type="Proteomes" id="UP001158576"/>
    </source>
</evidence>
<sequence>MNSVLAAISRFGMNCKMKNRRSPQKTIRRMKLSALMALAGSTVSAERPLNVFMDETLPCENFADVFPPEQFPDMKTNCKIKSNKKKTKAYCNLICLNGQHNVWSTRNIKCKRVRNNQDPDYQLGEYRWRPNTIKDAGSLCDVKERCQDPKKVYNLTNKLLSYEKNIDGRRTWYNFSCDDMVSDNKVFEMIPFPTDAVSCTCNFNKPSNVRCKWSKVKNSIVRCVRKDKEDKFFDGSFMYDDMYE</sequence>
<dbReference type="Proteomes" id="UP001158576">
    <property type="component" value="Chromosome PAR"/>
</dbReference>
<evidence type="ECO:0000313" key="1">
    <source>
        <dbReference type="EMBL" id="CAG5079834.1"/>
    </source>
</evidence>
<proteinExistence type="predicted"/>
<keyword evidence="2" id="KW-1185">Reference proteome</keyword>
<accession>A0ABN7RNW0</accession>